<sequence>MQLIVTVSFIVMVLFYFFAKTRWTIEDDNVRISGAFTSKQIKISDIKELRQIQSYTGEKDAEFVGLPLIEKDRMMISTSKKNYIIALRSSHKLGQAIIERNKQVHYKAELL</sequence>
<dbReference type="OrthoDB" id="2623008at2"/>
<gene>
    <name evidence="2" type="ORF">GLW05_01440</name>
</gene>
<dbReference type="EMBL" id="WMEQ01000001">
    <property type="protein sequence ID" value="MYL32268.1"/>
    <property type="molecule type" value="Genomic_DNA"/>
</dbReference>
<feature type="domain" description="Sublancin immunity protein SunI-like PH" evidence="1">
    <location>
        <begin position="24"/>
        <end position="96"/>
    </location>
</feature>
<proteinExistence type="predicted"/>
<evidence type="ECO:0000313" key="3">
    <source>
        <dbReference type="Proteomes" id="UP000468638"/>
    </source>
</evidence>
<evidence type="ECO:0000259" key="1">
    <source>
        <dbReference type="Pfam" id="PF23491"/>
    </source>
</evidence>
<dbReference type="AlphaFoldDB" id="A0A6I4ZPZ4"/>
<comment type="caution">
    <text evidence="2">The sequence shown here is derived from an EMBL/GenBank/DDBJ whole genome shotgun (WGS) entry which is preliminary data.</text>
</comment>
<name>A0A6I4ZPZ4_9BACI</name>
<evidence type="ECO:0000313" key="2">
    <source>
        <dbReference type="EMBL" id="MYL32268.1"/>
    </source>
</evidence>
<protein>
    <recommendedName>
        <fullName evidence="1">Sublancin immunity protein SunI-like PH domain-containing protein</fullName>
    </recommendedName>
</protein>
<dbReference type="InterPro" id="IPR055365">
    <property type="entry name" value="PH_SunI-like"/>
</dbReference>
<reference evidence="2 3" key="1">
    <citation type="submission" date="2019-11" db="EMBL/GenBank/DDBJ databases">
        <title>Genome sequences of 17 halophilic strains isolated from different environments.</title>
        <authorList>
            <person name="Furrow R.E."/>
        </authorList>
    </citation>
    <scope>NUCLEOTIDE SEQUENCE [LARGE SCALE GENOMIC DNA]</scope>
    <source>
        <strain evidence="2 3">22514_16_FS</strain>
    </source>
</reference>
<dbReference type="Pfam" id="PF23491">
    <property type="entry name" value="bPH_8"/>
    <property type="match status" value="1"/>
</dbReference>
<dbReference type="RefSeq" id="WP_160847570.1">
    <property type="nucleotide sequence ID" value="NZ_WMEQ01000001.1"/>
</dbReference>
<organism evidence="2 3">
    <name type="scientific">Pontibacillus yanchengensis</name>
    <dbReference type="NCBI Taxonomy" id="462910"/>
    <lineage>
        <taxon>Bacteria</taxon>
        <taxon>Bacillati</taxon>
        <taxon>Bacillota</taxon>
        <taxon>Bacilli</taxon>
        <taxon>Bacillales</taxon>
        <taxon>Bacillaceae</taxon>
        <taxon>Pontibacillus</taxon>
    </lineage>
</organism>
<accession>A0A6I4ZPZ4</accession>
<dbReference type="Proteomes" id="UP000468638">
    <property type="component" value="Unassembled WGS sequence"/>
</dbReference>